<dbReference type="GO" id="GO:0003876">
    <property type="term" value="F:AMP deaminase activity"/>
    <property type="evidence" value="ECO:0007669"/>
    <property type="project" value="UniProtKB-EC"/>
</dbReference>
<dbReference type="FunFam" id="4.10.800.20:FF:000001">
    <property type="entry name" value="AMP deaminase"/>
    <property type="match status" value="1"/>
</dbReference>
<proteinExistence type="inferred from homology"/>
<comment type="catalytic activity">
    <reaction evidence="9">
        <text>AMP + H2O + H(+) = IMP + NH4(+)</text>
        <dbReference type="Rhea" id="RHEA:14777"/>
        <dbReference type="ChEBI" id="CHEBI:15377"/>
        <dbReference type="ChEBI" id="CHEBI:15378"/>
        <dbReference type="ChEBI" id="CHEBI:28938"/>
        <dbReference type="ChEBI" id="CHEBI:58053"/>
        <dbReference type="ChEBI" id="CHEBI:456215"/>
        <dbReference type="EC" id="3.5.4.6"/>
    </reaction>
</comment>
<dbReference type="InterPro" id="IPR006329">
    <property type="entry name" value="AMPD"/>
</dbReference>
<dbReference type="PANTHER" id="PTHR11359">
    <property type="entry name" value="AMP DEAMINASE"/>
    <property type="match status" value="1"/>
</dbReference>
<dbReference type="PANTHER" id="PTHR11359:SF2">
    <property type="entry name" value="AMP DEAMINASE 3"/>
    <property type="match status" value="1"/>
</dbReference>
<evidence type="ECO:0000256" key="6">
    <source>
        <dbReference type="ARBA" id="ARBA00022801"/>
    </source>
</evidence>
<dbReference type="Ensembl" id="ENSCCRT00015099887.1">
    <property type="protein sequence ID" value="ENSCCRP00015096745.1"/>
    <property type="gene ID" value="ENSCCRG00015037992.1"/>
</dbReference>
<name>A0A8C1ZX54_CYPCA</name>
<dbReference type="GO" id="GO:0005829">
    <property type="term" value="C:cytosol"/>
    <property type="evidence" value="ECO:0007669"/>
    <property type="project" value="TreeGrafter"/>
</dbReference>
<organism evidence="11 12">
    <name type="scientific">Cyprinus carpio</name>
    <name type="common">Common carp</name>
    <dbReference type="NCBI Taxonomy" id="7962"/>
    <lineage>
        <taxon>Eukaryota</taxon>
        <taxon>Metazoa</taxon>
        <taxon>Chordata</taxon>
        <taxon>Craniata</taxon>
        <taxon>Vertebrata</taxon>
        <taxon>Euteleostomi</taxon>
        <taxon>Actinopterygii</taxon>
        <taxon>Neopterygii</taxon>
        <taxon>Teleostei</taxon>
        <taxon>Ostariophysi</taxon>
        <taxon>Cypriniformes</taxon>
        <taxon>Cyprinidae</taxon>
        <taxon>Cyprininae</taxon>
        <taxon>Cyprinus</taxon>
    </lineage>
</organism>
<dbReference type="GO" id="GO:0046033">
    <property type="term" value="P:AMP metabolic process"/>
    <property type="evidence" value="ECO:0007669"/>
    <property type="project" value="TreeGrafter"/>
</dbReference>
<keyword evidence="5 9" id="KW-0479">Metal-binding</keyword>
<evidence type="ECO:0000256" key="1">
    <source>
        <dbReference type="ARBA" id="ARBA00001947"/>
    </source>
</evidence>
<evidence type="ECO:0000313" key="12">
    <source>
        <dbReference type="Proteomes" id="UP000694700"/>
    </source>
</evidence>
<dbReference type="GO" id="GO:0032264">
    <property type="term" value="P:IMP salvage"/>
    <property type="evidence" value="ECO:0007669"/>
    <property type="project" value="UniProtKB-UniPathway"/>
</dbReference>
<comment type="cofactor">
    <cofactor evidence="1 9">
        <name>Zn(2+)</name>
        <dbReference type="ChEBI" id="CHEBI:29105"/>
    </cofactor>
</comment>
<dbReference type="PROSITE" id="PS00485">
    <property type="entry name" value="A_DEAMINASE"/>
    <property type="match status" value="1"/>
</dbReference>
<sequence length="727" mass="84136">MCSFLPEDTTTTEMPRQFTKISLHEMDERVQHLAEKVYASALKEEDTKNTLSMFTVPEDCPIGLHQAKERELRKEIEEEKSEKSVKRKQSFKLMRSQSISLQIPVASEWAMSVISPLLTPSSPTGPLPINIPEFQRVTISGDYCAGITVEDYEQAAKTLLTALFIREKYSRLAYHRFPRTTAKFLRSANNEIWSEEEEVLPDMCPAPREGEDPYSMEDLPQNLNYSLKMKDGIIYVYDNEDTLKQDQPRSLPYPDLETFAIEMSHVLAMIADGPTKTYCHRRLNFLMSKFHLHEMLNEMAELKELKSVPHRDFYNVRKVDTHIHAAACMNQKHLLKFIKDTYKTEADRVVLEKGGKKFTLKQVFEDLKMDPYDLTVDSLDVHAGRQTFHRFDKFNSKYNPVGASELREIYIKSDNYINGEYFARLIKEVAHDLEESKYQHAEPRLSIYGRAPEEWDSLSKWFIKQKLYSPNMRWIIQVGLKENKGKSGPWIDFSKALDAFLQVTGFDSVDDESKHSDHIFTYKSPKPEEWTMEENPPYTYYLFHMYANIMVLNNLRKERGLNTFQFRPHCGEAGSITHLVSAFLTADNISHGLNLKKSPVLQYLYYLAQVPNLCVSLSTDDPLQFHYTKEALMEEYAIAAQLWKLSTCDVCEIARNSVLQSGLSHQEKKHFLGENYLQDGPEGNDIRRTNVAQIRMAYRHETLCNELSFLVDAVKSEANTLTKENGK</sequence>
<dbReference type="AlphaFoldDB" id="A0A8C1ZX54"/>
<feature type="coiled-coil region" evidence="10">
    <location>
        <begin position="62"/>
        <end position="89"/>
    </location>
</feature>
<evidence type="ECO:0000256" key="9">
    <source>
        <dbReference type="PIRNR" id="PIRNR001251"/>
    </source>
</evidence>
<evidence type="ECO:0000256" key="3">
    <source>
        <dbReference type="ARBA" id="ARBA00006676"/>
    </source>
</evidence>
<dbReference type="InterPro" id="IPR032466">
    <property type="entry name" value="Metal_Hydrolase"/>
</dbReference>
<dbReference type="GO" id="GO:0046872">
    <property type="term" value="F:metal ion binding"/>
    <property type="evidence" value="ECO:0007669"/>
    <property type="project" value="UniProtKB-KW"/>
</dbReference>
<dbReference type="Gene3D" id="3.20.20.140">
    <property type="entry name" value="Metal-dependent hydrolases"/>
    <property type="match status" value="3"/>
</dbReference>
<evidence type="ECO:0000313" key="11">
    <source>
        <dbReference type="Ensembl" id="ENSCCRP00015096745.1"/>
    </source>
</evidence>
<comment type="pathway">
    <text evidence="2">Purine metabolism; IMP biosynthesis via salvage pathway; IMP from AMP: step 1/1.</text>
</comment>
<dbReference type="EC" id="3.5.4.6" evidence="4 9"/>
<evidence type="ECO:0000256" key="5">
    <source>
        <dbReference type="ARBA" id="ARBA00022723"/>
    </source>
</evidence>
<dbReference type="Gene3D" id="4.10.800.20">
    <property type="match status" value="1"/>
</dbReference>
<accession>A0A8C1ZX54</accession>
<dbReference type="FunFam" id="3.20.20.140:FF:000216">
    <property type="entry name" value="AMP deaminase"/>
    <property type="match status" value="1"/>
</dbReference>
<dbReference type="InterPro" id="IPR006650">
    <property type="entry name" value="A/AMP_deam_AS"/>
</dbReference>
<evidence type="ECO:0000256" key="7">
    <source>
        <dbReference type="ARBA" id="ARBA00022833"/>
    </source>
</evidence>
<keyword evidence="6 9" id="KW-0378">Hydrolase</keyword>
<dbReference type="PIRSF" id="PIRSF001251">
    <property type="entry name" value="AMP_deaminase_met"/>
    <property type="match status" value="1"/>
</dbReference>
<comment type="similarity">
    <text evidence="3 9">Belongs to the metallo-dependent hydrolases superfamily. Adenosine and AMP deaminases family.</text>
</comment>
<keyword evidence="10" id="KW-0175">Coiled coil</keyword>
<keyword evidence="7" id="KW-0862">Zinc</keyword>
<keyword evidence="8" id="KW-0546">Nucleotide metabolism</keyword>
<protein>
    <recommendedName>
        <fullName evidence="4 9">AMP deaminase</fullName>
        <ecNumber evidence="4 9">3.5.4.6</ecNumber>
    </recommendedName>
</protein>
<evidence type="ECO:0000256" key="4">
    <source>
        <dbReference type="ARBA" id="ARBA00012775"/>
    </source>
</evidence>
<evidence type="ECO:0000256" key="8">
    <source>
        <dbReference type="ARBA" id="ARBA00023080"/>
    </source>
</evidence>
<dbReference type="Pfam" id="PF19326">
    <property type="entry name" value="AMP_deaminase"/>
    <property type="match status" value="3"/>
</dbReference>
<evidence type="ECO:0000256" key="10">
    <source>
        <dbReference type="SAM" id="Coils"/>
    </source>
</evidence>
<evidence type="ECO:0000256" key="2">
    <source>
        <dbReference type="ARBA" id="ARBA00004955"/>
    </source>
</evidence>
<dbReference type="UniPathway" id="UPA00591">
    <property type="reaction ID" value="UER00663"/>
</dbReference>
<dbReference type="Proteomes" id="UP000694700">
    <property type="component" value="Unplaced"/>
</dbReference>
<reference evidence="11" key="1">
    <citation type="submission" date="2025-08" db="UniProtKB">
        <authorList>
            <consortium name="Ensembl"/>
        </authorList>
    </citation>
    <scope>IDENTIFICATION</scope>
</reference>
<dbReference type="SUPFAM" id="SSF51556">
    <property type="entry name" value="Metallo-dependent hydrolases"/>
    <property type="match status" value="1"/>
</dbReference>